<gene>
    <name evidence="6" type="ORF">LIZ65_03000</name>
</gene>
<dbReference type="PANTHER" id="PTHR39181:SF1">
    <property type="entry name" value="TYROSINE-PROTEIN PHOSPHATASE YWQE"/>
    <property type="match status" value="1"/>
</dbReference>
<keyword evidence="4" id="KW-0904">Protein phosphatase</keyword>
<evidence type="ECO:0000256" key="3">
    <source>
        <dbReference type="ARBA" id="ARBA00022801"/>
    </source>
</evidence>
<dbReference type="SUPFAM" id="SSF89550">
    <property type="entry name" value="PHP domain-like"/>
    <property type="match status" value="1"/>
</dbReference>
<comment type="caution">
    <text evidence="6">The sequence shown here is derived from an EMBL/GenBank/DDBJ whole genome shotgun (WGS) entry which is preliminary data.</text>
</comment>
<dbReference type="PANTHER" id="PTHR39181">
    <property type="entry name" value="TYROSINE-PROTEIN PHOSPHATASE YWQE"/>
    <property type="match status" value="1"/>
</dbReference>
<dbReference type="RefSeq" id="WP_066732522.1">
    <property type="nucleotide sequence ID" value="NZ_JAJCIQ010000001.1"/>
</dbReference>
<dbReference type="Gene3D" id="3.20.20.140">
    <property type="entry name" value="Metal-dependent hydrolases"/>
    <property type="match status" value="1"/>
</dbReference>
<proteinExistence type="inferred from homology"/>
<dbReference type="Pfam" id="PF19567">
    <property type="entry name" value="CpsB_CapC"/>
    <property type="match status" value="1"/>
</dbReference>
<dbReference type="PIRSF" id="PIRSF016557">
    <property type="entry name" value="Caps_synth_CpsB"/>
    <property type="match status" value="1"/>
</dbReference>
<comment type="similarity">
    <text evidence="1">Belongs to the metallo-dependent hydrolases superfamily. CpsB/CapC family.</text>
</comment>
<organism evidence="6 7">
    <name type="scientific">Bariatricus massiliensis</name>
    <dbReference type="NCBI Taxonomy" id="1745713"/>
    <lineage>
        <taxon>Bacteria</taxon>
        <taxon>Bacillati</taxon>
        <taxon>Bacillota</taxon>
        <taxon>Clostridia</taxon>
        <taxon>Lachnospirales</taxon>
        <taxon>Lachnospiraceae</taxon>
        <taxon>Bariatricus</taxon>
    </lineage>
</organism>
<evidence type="ECO:0000256" key="4">
    <source>
        <dbReference type="ARBA" id="ARBA00022912"/>
    </source>
</evidence>
<keyword evidence="3" id="KW-0378">Hydrolase</keyword>
<evidence type="ECO:0000256" key="2">
    <source>
        <dbReference type="ARBA" id="ARBA00013064"/>
    </source>
</evidence>
<evidence type="ECO:0000256" key="5">
    <source>
        <dbReference type="ARBA" id="ARBA00051722"/>
    </source>
</evidence>
<protein>
    <recommendedName>
        <fullName evidence="2">protein-tyrosine-phosphatase</fullName>
        <ecNumber evidence="2">3.1.3.48</ecNumber>
    </recommendedName>
</protein>
<dbReference type="EC" id="3.1.3.48" evidence="2"/>
<evidence type="ECO:0000313" key="7">
    <source>
        <dbReference type="Proteomes" id="UP001299546"/>
    </source>
</evidence>
<reference evidence="6 7" key="1">
    <citation type="submission" date="2021-10" db="EMBL/GenBank/DDBJ databases">
        <title>Collection of gut derived symbiotic bacterial strains cultured from healthy donors.</title>
        <authorList>
            <person name="Lin H."/>
            <person name="Littmann E."/>
            <person name="Kohout C."/>
            <person name="Pamer E.G."/>
        </authorList>
    </citation>
    <scope>NUCLEOTIDE SEQUENCE [LARGE SCALE GENOMIC DNA]</scope>
    <source>
        <strain evidence="6 7">DFI.1.165</strain>
    </source>
</reference>
<name>A0ABS8DCV6_9FIRM</name>
<sequence length="235" mass="27064">MKLTDIHCHMLPHVDDGPGKVEEARELLEESYKQGVRRIIVTPHYRPEMFEPSMKRVCYSYNHLRGIAADIGIELRLGCECYRNEKIVRHMKNRNRPTMAGSKYVLIEFSPGDLFQVLRNYVYDMVTNGFKPIIAHVERYLCCAEMEKIQELKNMGACIQVNASAVLGDDGRMTKKYCAQLMKADLIDFIASDAHDTKTRKPNLGKCAAYVSRKMGKPYARRIFVTNPENILKKR</sequence>
<dbReference type="InterPro" id="IPR016195">
    <property type="entry name" value="Pol/histidinol_Pase-like"/>
</dbReference>
<evidence type="ECO:0000256" key="1">
    <source>
        <dbReference type="ARBA" id="ARBA00005750"/>
    </source>
</evidence>
<keyword evidence="7" id="KW-1185">Reference proteome</keyword>
<dbReference type="EMBL" id="JAJCIS010000001">
    <property type="protein sequence ID" value="MCB7386246.1"/>
    <property type="molecule type" value="Genomic_DNA"/>
</dbReference>
<evidence type="ECO:0000313" key="6">
    <source>
        <dbReference type="EMBL" id="MCB7386246.1"/>
    </source>
</evidence>
<comment type="catalytic activity">
    <reaction evidence="5">
        <text>O-phospho-L-tyrosyl-[protein] + H2O = L-tyrosyl-[protein] + phosphate</text>
        <dbReference type="Rhea" id="RHEA:10684"/>
        <dbReference type="Rhea" id="RHEA-COMP:10136"/>
        <dbReference type="Rhea" id="RHEA-COMP:20101"/>
        <dbReference type="ChEBI" id="CHEBI:15377"/>
        <dbReference type="ChEBI" id="CHEBI:43474"/>
        <dbReference type="ChEBI" id="CHEBI:46858"/>
        <dbReference type="ChEBI" id="CHEBI:61978"/>
        <dbReference type="EC" id="3.1.3.48"/>
    </reaction>
</comment>
<dbReference type="InterPro" id="IPR016667">
    <property type="entry name" value="Caps_polysacc_synth_CpsB/CapC"/>
</dbReference>
<dbReference type="Proteomes" id="UP001299546">
    <property type="component" value="Unassembled WGS sequence"/>
</dbReference>
<accession>A0ABS8DCV6</accession>